<comment type="caution">
    <text evidence="2">The sequence shown here is derived from an EMBL/GenBank/DDBJ whole genome shotgun (WGS) entry which is preliminary data.</text>
</comment>
<feature type="compositionally biased region" description="Low complexity" evidence="1">
    <location>
        <begin position="572"/>
        <end position="587"/>
    </location>
</feature>
<feature type="compositionally biased region" description="Polar residues" evidence="1">
    <location>
        <begin position="1"/>
        <end position="11"/>
    </location>
</feature>
<feature type="region of interest" description="Disordered" evidence="1">
    <location>
        <begin position="874"/>
        <end position="908"/>
    </location>
</feature>
<evidence type="ECO:0000256" key="1">
    <source>
        <dbReference type="SAM" id="MobiDB-lite"/>
    </source>
</evidence>
<gene>
    <name evidence="2" type="ORF">RDB_LOCUS177157</name>
</gene>
<feature type="compositionally biased region" description="Basic and acidic residues" evidence="1">
    <location>
        <begin position="939"/>
        <end position="948"/>
    </location>
</feature>
<feature type="region of interest" description="Disordered" evidence="1">
    <location>
        <begin position="1"/>
        <end position="213"/>
    </location>
</feature>
<feature type="region of interest" description="Disordered" evidence="1">
    <location>
        <begin position="494"/>
        <end position="525"/>
    </location>
</feature>
<feature type="region of interest" description="Disordered" evidence="1">
    <location>
        <begin position="937"/>
        <end position="990"/>
    </location>
</feature>
<feature type="compositionally biased region" description="Basic and acidic residues" evidence="1">
    <location>
        <begin position="390"/>
        <end position="405"/>
    </location>
</feature>
<feature type="compositionally biased region" description="Pro residues" evidence="1">
    <location>
        <begin position="59"/>
        <end position="72"/>
    </location>
</feature>
<feature type="compositionally biased region" description="Acidic residues" evidence="1">
    <location>
        <begin position="86"/>
        <end position="101"/>
    </location>
</feature>
<feature type="compositionally biased region" description="Acidic residues" evidence="1">
    <location>
        <begin position="498"/>
        <end position="510"/>
    </location>
</feature>
<feature type="compositionally biased region" description="Basic and acidic residues" evidence="1">
    <location>
        <begin position="40"/>
        <end position="56"/>
    </location>
</feature>
<dbReference type="EMBL" id="CAJMWT010007978">
    <property type="protein sequence ID" value="CAE6529824.1"/>
    <property type="molecule type" value="Genomic_DNA"/>
</dbReference>
<organism evidence="2 3">
    <name type="scientific">Rhizoctonia solani</name>
    <dbReference type="NCBI Taxonomy" id="456999"/>
    <lineage>
        <taxon>Eukaryota</taxon>
        <taxon>Fungi</taxon>
        <taxon>Dikarya</taxon>
        <taxon>Basidiomycota</taxon>
        <taxon>Agaricomycotina</taxon>
        <taxon>Agaricomycetes</taxon>
        <taxon>Cantharellales</taxon>
        <taxon>Ceratobasidiaceae</taxon>
        <taxon>Rhizoctonia</taxon>
    </lineage>
</organism>
<reference evidence="2" key="1">
    <citation type="submission" date="2021-01" db="EMBL/GenBank/DDBJ databases">
        <authorList>
            <person name="Kaushik A."/>
        </authorList>
    </citation>
    <scope>NUCLEOTIDE SEQUENCE</scope>
    <source>
        <strain evidence="2">AG2-2IIIB</strain>
    </source>
</reference>
<evidence type="ECO:0000313" key="3">
    <source>
        <dbReference type="Proteomes" id="UP000663843"/>
    </source>
</evidence>
<feature type="compositionally biased region" description="Basic and acidic residues" evidence="1">
    <location>
        <begin position="623"/>
        <end position="632"/>
    </location>
</feature>
<accession>A0A8H3DK41</accession>
<feature type="compositionally biased region" description="Polar residues" evidence="1">
    <location>
        <begin position="589"/>
        <end position="598"/>
    </location>
</feature>
<feature type="compositionally biased region" description="Basic and acidic residues" evidence="1">
    <location>
        <begin position="963"/>
        <end position="980"/>
    </location>
</feature>
<dbReference type="Proteomes" id="UP000663843">
    <property type="component" value="Unassembled WGS sequence"/>
</dbReference>
<feature type="region of interest" description="Disordered" evidence="1">
    <location>
        <begin position="388"/>
        <end position="412"/>
    </location>
</feature>
<proteinExistence type="predicted"/>
<feature type="compositionally biased region" description="Pro residues" evidence="1">
    <location>
        <begin position="194"/>
        <end position="203"/>
    </location>
</feature>
<feature type="compositionally biased region" description="Polar residues" evidence="1">
    <location>
        <begin position="685"/>
        <end position="710"/>
    </location>
</feature>
<protein>
    <submittedName>
        <fullName evidence="2">Uncharacterized protein</fullName>
    </submittedName>
</protein>
<dbReference type="AlphaFoldDB" id="A0A8H3DK41"/>
<evidence type="ECO:0000313" key="2">
    <source>
        <dbReference type="EMBL" id="CAE6529824.1"/>
    </source>
</evidence>
<feature type="compositionally biased region" description="Low complexity" evidence="1">
    <location>
        <begin position="121"/>
        <end position="139"/>
    </location>
</feature>
<sequence>MSGAACTTTSPWLRRTPNGLRASKASRSVLHGGGTGLATIDERNMGPSRRGFDKQRSPTPEPCPRPLTPTTPPQIRSAHPFAQPGSDDDGDKGEESSDEDLEFRSGTLQVVIMNHSPPVSPLSSRSRATANTSATEESTVQIVRARTQRINTARAHSHSIEEIRQLLSPPPESSKTSDHLRNELAPPAQLTSPSPSPGPPRIPPRSTARRRPNAVDKGFGSLLEHIHEDEPDLSSVVRTTRSVSLPLIAPPSSDSAILSLPPPPRPRNRALVSPASAAIQPRLPSTPTYLHPTPIQTSNTQVPPPPNDLRPVPTLAIPPSRRDSLDHHRWSLYSLPLSPVGIPLPPSTATANFPQSPHSTVFQTIGSPPITPLQSSFLPSCNATSVRSSTIREDWPSPRPSEDLPNRSSNRLSTLSNPFGDFSFLRPLPNNRASGISFASNISGSSARSPTEAESIPIGLHRATSQDADRDEFLLPVTPRSSWLRSAFEVDVYLPQNDQDEEEEDDDASLTEESSRKSTEKGSILSGRERAKSLNLAYIPIASLNKVDRVLGKGASRALISGVHDHVPHLFSPSSMSSSPENTTPTTAVDPTQQSFLPSTAPPSAFSMSHIGRRLSKRSPPSSERRRSEDVPRPSSQASVGLMARMDRFIGRTPSPAGRTRELESEDEAPSPPPLVAFPKPIQGRNHSSSDPSVEVGSTITGRPSTSNMRTAAERAELVKKTRKIQQMLGDVPPVSGATGSAFYRVSRAARSEDSLVSPTSAVVVIGGPVEHRGHRSSASLSLLPLSPVLQTDGLLNIRTSGSGEDFGLRLNDGGLSPVASVRPEDVDGEGPEHDHEVDEAAIARRAKRAKVAKLHRYLGSRVPAHLVLGLDESWDPEQGLPDVRSEDGAGAETGSMFSSKKKRRASDGDCTLLEEDIADLSIMSSEDKARAVRRKAKMEKMFGERPPQKLYQLHQSGTDTPSKSDAEHDSDPEEDRAAEPLDDSEGGEHYQSYRASFNSLAYFVNNADRDSLEGLYDIVSGPSDDPEAQRNHFTARRKRAAKLSNFFGVSYRDLFGAVLDILESDVKEDKEEGSLTPAETQDLLRKLKSLKDKGEKIRG</sequence>
<name>A0A8H3DK41_9AGAM</name>
<feature type="region of interest" description="Disordered" evidence="1">
    <location>
        <begin position="571"/>
        <end position="712"/>
    </location>
</feature>